<dbReference type="RefSeq" id="WP_217808196.1">
    <property type="nucleotide sequence ID" value="NZ_FWFR01000007.1"/>
</dbReference>
<dbReference type="Pfam" id="PF13561">
    <property type="entry name" value="adh_short_C2"/>
    <property type="match status" value="1"/>
</dbReference>
<dbReference type="NCBIfam" id="NF009466">
    <property type="entry name" value="PRK12826.1-2"/>
    <property type="match status" value="1"/>
</dbReference>
<dbReference type="InterPro" id="IPR050259">
    <property type="entry name" value="SDR"/>
</dbReference>
<evidence type="ECO:0000256" key="1">
    <source>
        <dbReference type="ARBA" id="ARBA00006484"/>
    </source>
</evidence>
<dbReference type="GO" id="GO:0004316">
    <property type="term" value="F:3-oxoacyl-[acyl-carrier-protein] reductase (NADPH) activity"/>
    <property type="evidence" value="ECO:0007669"/>
    <property type="project" value="UniProtKB-EC"/>
</dbReference>
<dbReference type="SMART" id="SM00822">
    <property type="entry name" value="PKS_KR"/>
    <property type="match status" value="1"/>
</dbReference>
<keyword evidence="4" id="KW-1185">Reference proteome</keyword>
<name>A0A1Y5TZC6_9PROT</name>
<dbReference type="InterPro" id="IPR057326">
    <property type="entry name" value="KR_dom"/>
</dbReference>
<protein>
    <submittedName>
        <fullName evidence="3">3-oxoacyl-[acyl-carrier-protein] reductase FabG</fullName>
        <ecNumber evidence="3">1.1.1.100</ecNumber>
    </submittedName>
</protein>
<dbReference type="PANTHER" id="PTHR42879:SF2">
    <property type="entry name" value="3-OXOACYL-[ACYL-CARRIER-PROTEIN] REDUCTASE FABG"/>
    <property type="match status" value="1"/>
</dbReference>
<dbReference type="PRINTS" id="PR00080">
    <property type="entry name" value="SDRFAMILY"/>
</dbReference>
<feature type="domain" description="Ketoreductase" evidence="2">
    <location>
        <begin position="22"/>
        <end position="202"/>
    </location>
</feature>
<dbReference type="PANTHER" id="PTHR42879">
    <property type="entry name" value="3-OXOACYL-(ACYL-CARRIER-PROTEIN) REDUCTASE"/>
    <property type="match status" value="1"/>
</dbReference>
<dbReference type="CDD" id="cd05233">
    <property type="entry name" value="SDR_c"/>
    <property type="match status" value="1"/>
</dbReference>
<evidence type="ECO:0000313" key="4">
    <source>
        <dbReference type="Proteomes" id="UP000193200"/>
    </source>
</evidence>
<dbReference type="FunFam" id="3.40.50.720:FF:000084">
    <property type="entry name" value="Short-chain dehydrogenase reductase"/>
    <property type="match status" value="1"/>
</dbReference>
<sequence>MTDELRAIFEKTTVDERPLAGQHALVTGAGRGIGAAIAARLAAAGCDLTLLGRDWDRLKAQSGTIAAEHDITAYEVQADITEPDEIERAFEWAGNMLGPVSILVNNAGAAASTPFHRMTPEHWLDMIDVNLHGTFLCCRAAVPAMLERGGGRIINVASTAGQKGYPYVAAYCAAKHGVIGLTRALAVEYAAKGITVNAVCPGFTETEMTVESLRNIMEKTGRSEDEARRELTRHNPQGRLVTPEEVADAVGWLASPAAAAITGQAIAVAGGEVMP</sequence>
<reference evidence="3 4" key="1">
    <citation type="submission" date="2017-03" db="EMBL/GenBank/DDBJ databases">
        <authorList>
            <person name="Afonso C.L."/>
            <person name="Miller P.J."/>
            <person name="Scott M.A."/>
            <person name="Spackman E."/>
            <person name="Goraichik I."/>
            <person name="Dimitrov K.M."/>
            <person name="Suarez D.L."/>
            <person name="Swayne D.E."/>
        </authorList>
    </citation>
    <scope>NUCLEOTIDE SEQUENCE [LARGE SCALE GENOMIC DNA]</scope>
    <source>
        <strain evidence="3 4">CECT 7691</strain>
    </source>
</reference>
<evidence type="ECO:0000313" key="3">
    <source>
        <dbReference type="EMBL" id="SLN77440.1"/>
    </source>
</evidence>
<dbReference type="SUPFAM" id="SSF51735">
    <property type="entry name" value="NAD(P)-binding Rossmann-fold domains"/>
    <property type="match status" value="1"/>
</dbReference>
<accession>A0A1Y5TZC6</accession>
<dbReference type="InterPro" id="IPR036291">
    <property type="entry name" value="NAD(P)-bd_dom_sf"/>
</dbReference>
<dbReference type="AlphaFoldDB" id="A0A1Y5TZC6"/>
<dbReference type="InterPro" id="IPR002347">
    <property type="entry name" value="SDR_fam"/>
</dbReference>
<gene>
    <name evidence="3" type="primary">fabG_24</name>
    <name evidence="3" type="ORF">OCH7691_04422</name>
</gene>
<keyword evidence="3" id="KW-0560">Oxidoreductase</keyword>
<dbReference type="GO" id="GO:0032787">
    <property type="term" value="P:monocarboxylic acid metabolic process"/>
    <property type="evidence" value="ECO:0007669"/>
    <property type="project" value="UniProtKB-ARBA"/>
</dbReference>
<proteinExistence type="inferred from homology"/>
<dbReference type="InterPro" id="IPR020904">
    <property type="entry name" value="Sc_DH/Rdtase_CS"/>
</dbReference>
<dbReference type="Proteomes" id="UP000193200">
    <property type="component" value="Unassembled WGS sequence"/>
</dbReference>
<evidence type="ECO:0000259" key="2">
    <source>
        <dbReference type="SMART" id="SM00822"/>
    </source>
</evidence>
<dbReference type="EC" id="1.1.1.100" evidence="3"/>
<dbReference type="PRINTS" id="PR00081">
    <property type="entry name" value="GDHRDH"/>
</dbReference>
<comment type="similarity">
    <text evidence="1">Belongs to the short-chain dehydrogenases/reductases (SDR) family.</text>
</comment>
<dbReference type="EMBL" id="FWFR01000007">
    <property type="protein sequence ID" value="SLN77440.1"/>
    <property type="molecule type" value="Genomic_DNA"/>
</dbReference>
<dbReference type="InParanoid" id="A0A1Y5TZC6"/>
<dbReference type="PROSITE" id="PS00061">
    <property type="entry name" value="ADH_SHORT"/>
    <property type="match status" value="1"/>
</dbReference>
<organism evidence="3 4">
    <name type="scientific">Oceanibacterium hippocampi</name>
    <dbReference type="NCBI Taxonomy" id="745714"/>
    <lineage>
        <taxon>Bacteria</taxon>
        <taxon>Pseudomonadati</taxon>
        <taxon>Pseudomonadota</taxon>
        <taxon>Alphaproteobacteria</taxon>
        <taxon>Sneathiellales</taxon>
        <taxon>Sneathiellaceae</taxon>
        <taxon>Oceanibacterium</taxon>
    </lineage>
</organism>
<dbReference type="Gene3D" id="3.40.50.720">
    <property type="entry name" value="NAD(P)-binding Rossmann-like Domain"/>
    <property type="match status" value="1"/>
</dbReference>